<proteinExistence type="predicted"/>
<sequence>MPDRLLKWVDTLATLTATIFQREFWGVRASDVKNTPRG</sequence>
<keyword evidence="1" id="KW-0614">Plasmid</keyword>
<evidence type="ECO:0000313" key="1">
    <source>
        <dbReference type="EMBL" id="ANH56069.1"/>
    </source>
</evidence>
<dbReference type="AlphaFoldDB" id="A0A173GM59"/>
<organism evidence="1">
    <name type="scientific">Escherichia coli</name>
    <dbReference type="NCBI Taxonomy" id="562"/>
    <lineage>
        <taxon>Bacteria</taxon>
        <taxon>Pseudomonadati</taxon>
        <taxon>Pseudomonadota</taxon>
        <taxon>Gammaproteobacteria</taxon>
        <taxon>Enterobacterales</taxon>
        <taxon>Enterobacteriaceae</taxon>
        <taxon>Escherichia</taxon>
    </lineage>
</organism>
<dbReference type="EMBL" id="KX276657">
    <property type="protein sequence ID" value="ANH56069.1"/>
    <property type="molecule type" value="Genomic_DNA"/>
</dbReference>
<protein>
    <submittedName>
        <fullName evidence="1">Uncharacterized protein</fullName>
    </submittedName>
</protein>
<accession>A0A173GM59</accession>
<reference evidence="1" key="1">
    <citation type="journal article" date="2016" name="Antimicrob. Agents Chemother.">
        <title>Escherichia coli Harboring mcr-1 and blaCTX-M on a Novel IncF Plasmid: First report of mcr-1 in the USA.</title>
        <authorList>
            <person name="McGann P."/>
            <person name="Snesrud E."/>
            <person name="Maybank R."/>
            <person name="Corey B."/>
            <person name="Ong A.C."/>
            <person name="Clifford R."/>
            <person name="Hinkle M."/>
            <person name="Whitman T."/>
            <person name="Lesho E."/>
            <person name="Schaecher K.E."/>
        </authorList>
    </citation>
    <scope>NUCLEOTIDE SEQUENCE</scope>
    <source>
        <strain evidence="1">MRSN388634</strain>
        <plasmid evidence="1">pMR0516mcr</plasmid>
    </source>
</reference>
<name>A0A173GM59_ECOLX</name>
<geneLocation type="plasmid" evidence="1">
    <name>pMR0516mcr</name>
</geneLocation>